<comment type="caution">
    <text evidence="2">The sequence shown here is derived from an EMBL/GenBank/DDBJ whole genome shotgun (WGS) entry which is preliminary data.</text>
</comment>
<gene>
    <name evidence="2" type="ORF">H8S37_05945</name>
</gene>
<reference evidence="2" key="1">
    <citation type="submission" date="2020-08" db="EMBL/GenBank/DDBJ databases">
        <title>Genome public.</title>
        <authorList>
            <person name="Liu C."/>
            <person name="Sun Q."/>
        </authorList>
    </citation>
    <scope>NUCLEOTIDE SEQUENCE</scope>
    <source>
        <strain evidence="2">NSJ-55</strain>
    </source>
</reference>
<evidence type="ECO:0000313" key="3">
    <source>
        <dbReference type="Proteomes" id="UP000652477"/>
    </source>
</evidence>
<dbReference type="EMBL" id="JACOPF010000001">
    <property type="protein sequence ID" value="MBC5688471.1"/>
    <property type="molecule type" value="Genomic_DNA"/>
</dbReference>
<evidence type="ECO:0000313" key="2">
    <source>
        <dbReference type="EMBL" id="MBC5688471.1"/>
    </source>
</evidence>
<organism evidence="2 3">
    <name type="scientific">Mediterraneibacter hominis</name>
    <dbReference type="NCBI Taxonomy" id="2763054"/>
    <lineage>
        <taxon>Bacteria</taxon>
        <taxon>Bacillati</taxon>
        <taxon>Bacillota</taxon>
        <taxon>Clostridia</taxon>
        <taxon>Lachnospirales</taxon>
        <taxon>Lachnospiraceae</taxon>
        <taxon>Mediterraneibacter</taxon>
    </lineage>
</organism>
<dbReference type="InterPro" id="IPR011990">
    <property type="entry name" value="TPR-like_helical_dom_sf"/>
</dbReference>
<sequence>MASISLCMIVKDEKEVLDRCLTGAEKLVDEIIIVDTGSKDGTEKIAEKYTDKIYYYPWKDDFAAARNFAFEKANMEYCMWLDADDVISEENAAKFLKMKDTLPEDTDMVMLPYQTAFDERGNPVFSYYRERIVKNKRGFFFQGRVHEVIPPSGKILRRNIPIEHRKKKPSAGERNLRIYRQMEEEGTYFDSRALYYYGRELCAHAQYEKSREILEKFLKRKDGWIENRIEATRQLAFCFYQMGEEEKALYSLLCAFQYDVPRGETCCDLGKHFFDREQYEQAIYWYKQAFTAKKETESGAFVQEDCYGFIPAISLCVCYDRIGKQKLAEQYNEMAGRYRPDSVYYLKNKVYFQKYRQGGSAE</sequence>
<dbReference type="InterPro" id="IPR029044">
    <property type="entry name" value="Nucleotide-diphossugar_trans"/>
</dbReference>
<dbReference type="SUPFAM" id="SSF53448">
    <property type="entry name" value="Nucleotide-diphospho-sugar transferases"/>
    <property type="match status" value="1"/>
</dbReference>
<dbReference type="SUPFAM" id="SSF48452">
    <property type="entry name" value="TPR-like"/>
    <property type="match status" value="2"/>
</dbReference>
<dbReference type="PANTHER" id="PTHR43630:SF2">
    <property type="entry name" value="GLYCOSYLTRANSFERASE"/>
    <property type="match status" value="1"/>
</dbReference>
<dbReference type="RefSeq" id="WP_186875083.1">
    <property type="nucleotide sequence ID" value="NZ_JACOPF010000001.1"/>
</dbReference>
<accession>A0A923RPI5</accession>
<feature type="domain" description="Glycosyltransferase 2-like" evidence="1">
    <location>
        <begin position="5"/>
        <end position="159"/>
    </location>
</feature>
<dbReference type="Gene3D" id="3.90.550.10">
    <property type="entry name" value="Spore Coat Polysaccharide Biosynthesis Protein SpsA, Chain A"/>
    <property type="match status" value="1"/>
</dbReference>
<dbReference type="InterPro" id="IPR001173">
    <property type="entry name" value="Glyco_trans_2-like"/>
</dbReference>
<name>A0A923RPI5_9FIRM</name>
<evidence type="ECO:0000259" key="1">
    <source>
        <dbReference type="Pfam" id="PF00535"/>
    </source>
</evidence>
<dbReference type="Pfam" id="PF00535">
    <property type="entry name" value="Glycos_transf_2"/>
    <property type="match status" value="1"/>
</dbReference>
<dbReference type="CDD" id="cd02511">
    <property type="entry name" value="Beta4Glucosyltransferase"/>
    <property type="match status" value="1"/>
</dbReference>
<dbReference type="PANTHER" id="PTHR43630">
    <property type="entry name" value="POLY-BETA-1,6-N-ACETYL-D-GLUCOSAMINE SYNTHASE"/>
    <property type="match status" value="1"/>
</dbReference>
<protein>
    <submittedName>
        <fullName evidence="2">Glycosyltransferase family 2 protein</fullName>
    </submittedName>
</protein>
<dbReference type="AlphaFoldDB" id="A0A923RPI5"/>
<dbReference type="Proteomes" id="UP000652477">
    <property type="component" value="Unassembled WGS sequence"/>
</dbReference>
<dbReference type="Gene3D" id="1.25.40.10">
    <property type="entry name" value="Tetratricopeptide repeat domain"/>
    <property type="match status" value="1"/>
</dbReference>
<keyword evidence="3" id="KW-1185">Reference proteome</keyword>
<proteinExistence type="predicted"/>